<dbReference type="EMBL" id="HBUE01119353">
    <property type="protein sequence ID" value="CAG6491672.1"/>
    <property type="molecule type" value="Transcribed_RNA"/>
</dbReference>
<feature type="region of interest" description="Disordered" evidence="1">
    <location>
        <begin position="20"/>
        <end position="44"/>
    </location>
</feature>
<name>A0A8D8G251_CULPI</name>
<protein>
    <submittedName>
        <fullName evidence="2">(northern house mosquito) hypothetical protein</fullName>
    </submittedName>
</protein>
<proteinExistence type="predicted"/>
<organism evidence="2">
    <name type="scientific">Culex pipiens</name>
    <name type="common">House mosquito</name>
    <dbReference type="NCBI Taxonomy" id="7175"/>
    <lineage>
        <taxon>Eukaryota</taxon>
        <taxon>Metazoa</taxon>
        <taxon>Ecdysozoa</taxon>
        <taxon>Arthropoda</taxon>
        <taxon>Hexapoda</taxon>
        <taxon>Insecta</taxon>
        <taxon>Pterygota</taxon>
        <taxon>Neoptera</taxon>
        <taxon>Endopterygota</taxon>
        <taxon>Diptera</taxon>
        <taxon>Nematocera</taxon>
        <taxon>Culicoidea</taxon>
        <taxon>Culicidae</taxon>
        <taxon>Culicinae</taxon>
        <taxon>Culicini</taxon>
        <taxon>Culex</taxon>
        <taxon>Culex</taxon>
    </lineage>
</organism>
<accession>A0A8D8G251</accession>
<sequence>MLSTKNASLLDALQSIHFTPTSPAPPFPPSQSLPPPIIKSRSTATSATTTTLGAIIVVIADLYHGHSIRIIRFVYRRSRSPAAPPTSTTTQTVHVDHVFTVHIRHHSGNHLPYDGRRGAEDFPPRPAPPSLDVIVIFRGGFPQKASESYATTEEA</sequence>
<evidence type="ECO:0000313" key="2">
    <source>
        <dbReference type="EMBL" id="CAG6491670.1"/>
    </source>
</evidence>
<evidence type="ECO:0000256" key="1">
    <source>
        <dbReference type="SAM" id="MobiDB-lite"/>
    </source>
</evidence>
<feature type="compositionally biased region" description="Pro residues" evidence="1">
    <location>
        <begin position="22"/>
        <end position="37"/>
    </location>
</feature>
<dbReference type="EMBL" id="HBUE01119352">
    <property type="protein sequence ID" value="CAG6491670.1"/>
    <property type="molecule type" value="Transcribed_RNA"/>
</dbReference>
<dbReference type="AlphaFoldDB" id="A0A8D8G251"/>
<reference evidence="2" key="1">
    <citation type="submission" date="2021-05" db="EMBL/GenBank/DDBJ databases">
        <authorList>
            <person name="Alioto T."/>
            <person name="Alioto T."/>
            <person name="Gomez Garrido J."/>
        </authorList>
    </citation>
    <scope>NUCLEOTIDE SEQUENCE</scope>
</reference>
<dbReference type="EMBL" id="HBUE01211437">
    <property type="protein sequence ID" value="CAG6534636.1"/>
    <property type="molecule type" value="Transcribed_RNA"/>
</dbReference>
<dbReference type="EMBL" id="HBUE01317873">
    <property type="protein sequence ID" value="CAG6586584.1"/>
    <property type="molecule type" value="Transcribed_RNA"/>
</dbReference>